<evidence type="ECO:0000313" key="2">
    <source>
        <dbReference type="Proteomes" id="UP000031443"/>
    </source>
</evidence>
<name>M7APL8_CHEMY</name>
<proteinExistence type="predicted"/>
<accession>M7APL8</accession>
<keyword evidence="2" id="KW-1185">Reference proteome</keyword>
<gene>
    <name evidence="1" type="ORF">UY3_16396</name>
</gene>
<sequence>MANHGHWELRAVVPADIQTNTAVTLKPVIILQRSSDPDSNLSSSLNLYKVPVPEHTEANGKTPTDFSFTSKL</sequence>
<dbReference type="AlphaFoldDB" id="M7APL8"/>
<protein>
    <submittedName>
        <fullName evidence="1">Uncharacterized protein</fullName>
    </submittedName>
</protein>
<dbReference type="Proteomes" id="UP000031443">
    <property type="component" value="Unassembled WGS sequence"/>
</dbReference>
<organism evidence="1 2">
    <name type="scientific">Chelonia mydas</name>
    <name type="common">Green sea-turtle</name>
    <name type="synonym">Chelonia agassizi</name>
    <dbReference type="NCBI Taxonomy" id="8469"/>
    <lineage>
        <taxon>Eukaryota</taxon>
        <taxon>Metazoa</taxon>
        <taxon>Chordata</taxon>
        <taxon>Craniata</taxon>
        <taxon>Vertebrata</taxon>
        <taxon>Euteleostomi</taxon>
        <taxon>Archelosauria</taxon>
        <taxon>Testudinata</taxon>
        <taxon>Testudines</taxon>
        <taxon>Cryptodira</taxon>
        <taxon>Durocryptodira</taxon>
        <taxon>Americhelydia</taxon>
        <taxon>Chelonioidea</taxon>
        <taxon>Cheloniidae</taxon>
        <taxon>Chelonia</taxon>
    </lineage>
</organism>
<reference evidence="2" key="1">
    <citation type="journal article" date="2013" name="Nat. Genet.">
        <title>The draft genomes of soft-shell turtle and green sea turtle yield insights into the development and evolution of the turtle-specific body plan.</title>
        <authorList>
            <person name="Wang Z."/>
            <person name="Pascual-Anaya J."/>
            <person name="Zadissa A."/>
            <person name="Li W."/>
            <person name="Niimura Y."/>
            <person name="Huang Z."/>
            <person name="Li C."/>
            <person name="White S."/>
            <person name="Xiong Z."/>
            <person name="Fang D."/>
            <person name="Wang B."/>
            <person name="Ming Y."/>
            <person name="Chen Y."/>
            <person name="Zheng Y."/>
            <person name="Kuraku S."/>
            <person name="Pignatelli M."/>
            <person name="Herrero J."/>
            <person name="Beal K."/>
            <person name="Nozawa M."/>
            <person name="Li Q."/>
            <person name="Wang J."/>
            <person name="Zhang H."/>
            <person name="Yu L."/>
            <person name="Shigenobu S."/>
            <person name="Wang J."/>
            <person name="Liu J."/>
            <person name="Flicek P."/>
            <person name="Searle S."/>
            <person name="Wang J."/>
            <person name="Kuratani S."/>
            <person name="Yin Y."/>
            <person name="Aken B."/>
            <person name="Zhang G."/>
            <person name="Irie N."/>
        </authorList>
    </citation>
    <scope>NUCLEOTIDE SEQUENCE [LARGE SCALE GENOMIC DNA]</scope>
</reference>
<evidence type="ECO:0000313" key="1">
    <source>
        <dbReference type="EMBL" id="EMP26524.1"/>
    </source>
</evidence>
<dbReference type="EMBL" id="KB578664">
    <property type="protein sequence ID" value="EMP26524.1"/>
    <property type="molecule type" value="Genomic_DNA"/>
</dbReference>